<feature type="binding site" evidence="5">
    <location>
        <position position="245"/>
    </location>
    <ligand>
        <name>pyridoxal 5'-phosphate</name>
        <dbReference type="ChEBI" id="CHEBI:597326"/>
    </ligand>
</feature>
<dbReference type="SUPFAM" id="SSF50621">
    <property type="entry name" value="Alanine racemase C-terminal domain-like"/>
    <property type="match status" value="1"/>
</dbReference>
<evidence type="ECO:0000256" key="3">
    <source>
        <dbReference type="ARBA" id="ARBA00022898"/>
    </source>
</evidence>
<evidence type="ECO:0000259" key="8">
    <source>
        <dbReference type="Pfam" id="PF02784"/>
    </source>
</evidence>
<dbReference type="PANTHER" id="PTHR43727">
    <property type="entry name" value="DIAMINOPIMELATE DECARBOXYLASE"/>
    <property type="match status" value="1"/>
</dbReference>
<dbReference type="PANTHER" id="PTHR43727:SF2">
    <property type="entry name" value="GROUP IV DECARBOXYLASE"/>
    <property type="match status" value="1"/>
</dbReference>
<dbReference type="Gene3D" id="3.20.20.10">
    <property type="entry name" value="Alanine racemase"/>
    <property type="match status" value="1"/>
</dbReference>
<feature type="binding site" evidence="5">
    <location>
        <position position="331"/>
    </location>
    <ligand>
        <name>substrate</name>
    </ligand>
</feature>
<feature type="binding site" evidence="5">
    <location>
        <position position="387"/>
    </location>
    <ligand>
        <name>substrate</name>
    </ligand>
</feature>
<evidence type="ECO:0000256" key="4">
    <source>
        <dbReference type="ARBA" id="ARBA00023239"/>
    </source>
</evidence>
<dbReference type="InterPro" id="IPR029066">
    <property type="entry name" value="PLP-binding_barrel"/>
</dbReference>
<feature type="binding site" evidence="5">
    <location>
        <position position="359"/>
    </location>
    <ligand>
        <name>substrate</name>
    </ligand>
</feature>
<dbReference type="SUPFAM" id="SSF51419">
    <property type="entry name" value="PLP-binding barrel"/>
    <property type="match status" value="1"/>
</dbReference>
<evidence type="ECO:0000256" key="6">
    <source>
        <dbReference type="NCBIfam" id="TIGR01048"/>
    </source>
</evidence>
<keyword evidence="10" id="KW-1185">Reference proteome</keyword>
<gene>
    <name evidence="5" type="primary">lysA</name>
    <name evidence="9" type="ORF">BJL90_03530</name>
</gene>
<reference evidence="9 10" key="1">
    <citation type="submission" date="2016-10" db="EMBL/GenBank/DDBJ databases">
        <title>Complete Genome Sequence of Acetogen Clostridium formicoaceticum ATCC 27076.</title>
        <authorList>
            <person name="Bao T."/>
            <person name="Cheng C."/>
            <person name="Zhao J."/>
            <person name="Yang S.-T."/>
            <person name="Wang J."/>
            <person name="Wang M."/>
        </authorList>
    </citation>
    <scope>NUCLEOTIDE SEQUENCE [LARGE SCALE GENOMIC DNA]</scope>
    <source>
        <strain evidence="9 10">ATCC 27076</strain>
    </source>
</reference>
<dbReference type="InterPro" id="IPR022644">
    <property type="entry name" value="De-COase2_N"/>
</dbReference>
<comment type="subunit">
    <text evidence="5">Homodimer.</text>
</comment>
<feature type="binding site" evidence="5">
    <location>
        <position position="327"/>
    </location>
    <ligand>
        <name>substrate</name>
    </ligand>
</feature>
<evidence type="ECO:0000256" key="7">
    <source>
        <dbReference type="RuleBase" id="RU003738"/>
    </source>
</evidence>
<dbReference type="NCBIfam" id="TIGR01048">
    <property type="entry name" value="lysA"/>
    <property type="match status" value="1"/>
</dbReference>
<feature type="binding site" evidence="5">
    <location>
        <position position="387"/>
    </location>
    <ligand>
        <name>pyridoxal 5'-phosphate</name>
        <dbReference type="ChEBI" id="CHEBI:597326"/>
    </ligand>
</feature>
<dbReference type="HAMAP" id="MF_02120">
    <property type="entry name" value="LysA"/>
    <property type="match status" value="1"/>
</dbReference>
<feature type="binding site" evidence="5">
    <location>
        <position position="290"/>
    </location>
    <ligand>
        <name>substrate</name>
    </ligand>
</feature>
<keyword evidence="5 7" id="KW-0457">Lysine biosynthesis</keyword>
<accession>A0ABN4T398</accession>
<feature type="modified residue" description="N6-(pyridoxal phosphate)lysine" evidence="5">
    <location>
        <position position="65"/>
    </location>
</feature>
<evidence type="ECO:0000313" key="9">
    <source>
        <dbReference type="EMBL" id="AOY75049.1"/>
    </source>
</evidence>
<dbReference type="InterPro" id="IPR000183">
    <property type="entry name" value="Orn/DAP/Arg_de-COase"/>
</dbReference>
<dbReference type="Pfam" id="PF02784">
    <property type="entry name" value="Orn_Arg_deC_N"/>
    <property type="match status" value="1"/>
</dbReference>
<evidence type="ECO:0000313" key="10">
    <source>
        <dbReference type="Proteomes" id="UP000177894"/>
    </source>
</evidence>
<organism evidence="9 10">
    <name type="scientific">Clostridium formicaceticum</name>
    <dbReference type="NCBI Taxonomy" id="1497"/>
    <lineage>
        <taxon>Bacteria</taxon>
        <taxon>Bacillati</taxon>
        <taxon>Bacillota</taxon>
        <taxon>Clostridia</taxon>
        <taxon>Eubacteriales</taxon>
        <taxon>Clostridiaceae</taxon>
        <taxon>Clostridium</taxon>
    </lineage>
</organism>
<proteinExistence type="inferred from homology"/>
<dbReference type="PRINTS" id="PR01179">
    <property type="entry name" value="ODADCRBXLASE"/>
</dbReference>
<evidence type="ECO:0000256" key="5">
    <source>
        <dbReference type="HAMAP-Rule" id="MF_02120"/>
    </source>
</evidence>
<name>A0ABN4T398_9CLOT</name>
<dbReference type="EMBL" id="CP017603">
    <property type="protein sequence ID" value="AOY75049.1"/>
    <property type="molecule type" value="Genomic_DNA"/>
</dbReference>
<dbReference type="InterPro" id="IPR002986">
    <property type="entry name" value="DAP_deCOOHase_LysA"/>
</dbReference>
<feature type="binding site" evidence="5">
    <location>
        <begin position="287"/>
        <end position="290"/>
    </location>
    <ligand>
        <name>pyridoxal 5'-phosphate</name>
        <dbReference type="ChEBI" id="CHEBI:597326"/>
    </ligand>
</feature>
<comment type="cofactor">
    <cofactor evidence="1 5 7">
        <name>pyridoxal 5'-phosphate</name>
        <dbReference type="ChEBI" id="CHEBI:597326"/>
    </cofactor>
</comment>
<keyword evidence="2 5" id="KW-0210">Decarboxylase</keyword>
<evidence type="ECO:0000256" key="1">
    <source>
        <dbReference type="ARBA" id="ARBA00001933"/>
    </source>
</evidence>
<dbReference type="PRINTS" id="PR01181">
    <property type="entry name" value="DAPDCRBXLASE"/>
</dbReference>
<keyword evidence="5" id="KW-0028">Amino-acid biosynthesis</keyword>
<comment type="similarity">
    <text evidence="5">Belongs to the Orn/Lys/Arg decarboxylase class-II family. LysA subfamily.</text>
</comment>
<dbReference type="EC" id="4.1.1.20" evidence="5 6"/>
<dbReference type="Gene3D" id="2.40.37.10">
    <property type="entry name" value="Lyase, Ornithine Decarboxylase, Chain A, domain 1"/>
    <property type="match status" value="1"/>
</dbReference>
<keyword evidence="4 5" id="KW-0456">Lyase</keyword>
<comment type="catalytic activity">
    <reaction evidence="5 7">
        <text>meso-2,6-diaminopimelate + H(+) = L-lysine + CO2</text>
        <dbReference type="Rhea" id="RHEA:15101"/>
        <dbReference type="ChEBI" id="CHEBI:15378"/>
        <dbReference type="ChEBI" id="CHEBI:16526"/>
        <dbReference type="ChEBI" id="CHEBI:32551"/>
        <dbReference type="ChEBI" id="CHEBI:57791"/>
        <dbReference type="EC" id="4.1.1.20"/>
    </reaction>
</comment>
<sequence>MAKTMENVNCENHFIFADCDTVELAKQFGTPLYVVSEEMIRERCSEIKESFLNKYKNVKAAYASKAFLTMAMCRIIEDEGLGLDVVSGGELYTAIKAGFPTENIMFHGNNKAWEELELAVKSNVGRIIVDNLYELDLLEEIAKQQNRKMKILFRVTPGIKGETHEYIVTGQKDSKFGIPLEQIYEVVRRTMDSESIDLMGFHFHLGSQLFENHIYKAGVEVITKLVKDLKEELGFITRELNAGGGFGIRYTSQDEPKPLHYFTDAIMEAVEKQCCQYNLEMPTIIIEPGRWVVGEAGITLYTVGSIKEIPGIRTYASIDGGLPDNPRPALYKAKYDAVVANKVNEEVSTTVTIAGKCCESGDILIWDLDTPLLTSGDILAVLSTGAYNFSMASNYNKLPKPAVVLINKGHTELIVERESYDHLLDREIIPSYLEKNR</sequence>
<protein>
    <recommendedName>
        <fullName evidence="5 6">Diaminopimelate decarboxylase</fullName>
        <shortName evidence="5">DAP decarboxylase</shortName>
        <shortName evidence="5">DAPDC</shortName>
        <ecNumber evidence="5 6">4.1.1.20</ecNumber>
    </recommendedName>
</protein>
<dbReference type="InterPro" id="IPR009006">
    <property type="entry name" value="Ala_racemase/Decarboxylase_C"/>
</dbReference>
<dbReference type="CDD" id="cd06828">
    <property type="entry name" value="PLPDE_III_DapDC"/>
    <property type="match status" value="1"/>
</dbReference>
<feature type="domain" description="Orn/DAP/Arg decarboxylase 2 N-terminal" evidence="8">
    <location>
        <begin position="40"/>
        <end position="293"/>
    </location>
</feature>
<evidence type="ECO:0000256" key="2">
    <source>
        <dbReference type="ARBA" id="ARBA00022793"/>
    </source>
</evidence>
<comment type="function">
    <text evidence="5">Specifically catalyzes the decarboxylation of meso-diaminopimelate (meso-DAP) to L-lysine.</text>
</comment>
<comment type="pathway">
    <text evidence="5 7">Amino-acid biosynthesis; L-lysine biosynthesis via DAP pathway; L-lysine from DL-2,6-diaminopimelate: step 1/1.</text>
</comment>
<dbReference type="Proteomes" id="UP000177894">
    <property type="component" value="Chromosome"/>
</dbReference>
<keyword evidence="3 5" id="KW-0663">Pyridoxal phosphate</keyword>